<sequence>MSCTTFNCEDSVKATSEMCAKFHKFIRIFQELSSPDLAADFDRGTSAWILMAPFSRWSSRYQHMVHPRPKVRLDVAATVTRFSVVALKNERKGGELIELSFDKQSNEQSRKMTNQLS</sequence>
<gene>
    <name evidence="1" type="ORF">OUZ56_001861</name>
</gene>
<evidence type="ECO:0000313" key="1">
    <source>
        <dbReference type="EMBL" id="KAK4019856.1"/>
    </source>
</evidence>
<comment type="caution">
    <text evidence="1">The sequence shown here is derived from an EMBL/GenBank/DDBJ whole genome shotgun (WGS) entry which is preliminary data.</text>
</comment>
<accession>A0ABR0A3Z4</accession>
<protein>
    <submittedName>
        <fullName evidence="1">Uncharacterized protein</fullName>
    </submittedName>
</protein>
<proteinExistence type="predicted"/>
<keyword evidence="2" id="KW-1185">Reference proteome</keyword>
<dbReference type="EMBL" id="JAOYFB010000036">
    <property type="protein sequence ID" value="KAK4019856.1"/>
    <property type="molecule type" value="Genomic_DNA"/>
</dbReference>
<name>A0ABR0A3Z4_9CRUS</name>
<reference evidence="1 2" key="1">
    <citation type="journal article" date="2023" name="Nucleic Acids Res.">
        <title>The hologenome of Daphnia magna reveals possible DNA methylation and microbiome-mediated evolution of the host genome.</title>
        <authorList>
            <person name="Chaturvedi A."/>
            <person name="Li X."/>
            <person name="Dhandapani V."/>
            <person name="Marshall H."/>
            <person name="Kissane S."/>
            <person name="Cuenca-Cambronero M."/>
            <person name="Asole G."/>
            <person name="Calvet F."/>
            <person name="Ruiz-Romero M."/>
            <person name="Marangio P."/>
            <person name="Guigo R."/>
            <person name="Rago D."/>
            <person name="Mirbahai L."/>
            <person name="Eastwood N."/>
            <person name="Colbourne J.K."/>
            <person name="Zhou J."/>
            <person name="Mallon E."/>
            <person name="Orsini L."/>
        </authorList>
    </citation>
    <scope>NUCLEOTIDE SEQUENCE [LARGE SCALE GENOMIC DNA]</scope>
    <source>
        <strain evidence="1">LRV0_1</strain>
    </source>
</reference>
<organism evidence="1 2">
    <name type="scientific">Daphnia magna</name>
    <dbReference type="NCBI Taxonomy" id="35525"/>
    <lineage>
        <taxon>Eukaryota</taxon>
        <taxon>Metazoa</taxon>
        <taxon>Ecdysozoa</taxon>
        <taxon>Arthropoda</taxon>
        <taxon>Crustacea</taxon>
        <taxon>Branchiopoda</taxon>
        <taxon>Diplostraca</taxon>
        <taxon>Cladocera</taxon>
        <taxon>Anomopoda</taxon>
        <taxon>Daphniidae</taxon>
        <taxon>Daphnia</taxon>
    </lineage>
</organism>
<dbReference type="Proteomes" id="UP001234178">
    <property type="component" value="Unassembled WGS sequence"/>
</dbReference>
<evidence type="ECO:0000313" key="2">
    <source>
        <dbReference type="Proteomes" id="UP001234178"/>
    </source>
</evidence>